<proteinExistence type="predicted"/>
<gene>
    <name evidence="2" type="ORF">CUT44_06085</name>
</gene>
<organism evidence="2 3">
    <name type="scientific">Streptomyces carminius</name>
    <dbReference type="NCBI Taxonomy" id="2665496"/>
    <lineage>
        <taxon>Bacteria</taxon>
        <taxon>Bacillati</taxon>
        <taxon>Actinomycetota</taxon>
        <taxon>Actinomycetes</taxon>
        <taxon>Kitasatosporales</taxon>
        <taxon>Streptomycetaceae</taxon>
        <taxon>Streptomyces</taxon>
    </lineage>
</organism>
<dbReference type="Proteomes" id="UP000230407">
    <property type="component" value="Unassembled WGS sequence"/>
</dbReference>
<evidence type="ECO:0000256" key="1">
    <source>
        <dbReference type="SAM" id="MobiDB-lite"/>
    </source>
</evidence>
<keyword evidence="3" id="KW-1185">Reference proteome</keyword>
<reference evidence="2 3" key="1">
    <citation type="submission" date="2017-11" db="EMBL/GenBank/DDBJ databases">
        <title>Streptomyces carmine sp. nov., a novel actinomycete isolated from Sophora alopecuroides in Xinjiang, China.</title>
        <authorList>
            <person name="Wang Y."/>
            <person name="Luo X."/>
            <person name="Wan C."/>
            <person name="Zhang L."/>
        </authorList>
    </citation>
    <scope>NUCLEOTIDE SEQUENCE [LARGE SCALE GENOMIC DNA]</scope>
    <source>
        <strain evidence="2 3">TRM SA0054</strain>
    </source>
</reference>
<sequence>MTFGTLLSSQGTDASFGTSPEAPPGASLRCFRLYQIRLPVPIPAGGALLFPARAFRRFHHRSGFPSRHIIEPTQKCITARRNPPPEGDHTK</sequence>
<dbReference type="AlphaFoldDB" id="A0A2M8M4M7"/>
<feature type="region of interest" description="Disordered" evidence="1">
    <location>
        <begin position="69"/>
        <end position="91"/>
    </location>
</feature>
<feature type="compositionally biased region" description="Polar residues" evidence="1">
    <location>
        <begin position="1"/>
        <end position="18"/>
    </location>
</feature>
<accession>A0A2M8M4M7</accession>
<feature type="region of interest" description="Disordered" evidence="1">
    <location>
        <begin position="1"/>
        <end position="24"/>
    </location>
</feature>
<evidence type="ECO:0000313" key="3">
    <source>
        <dbReference type="Proteomes" id="UP000230407"/>
    </source>
</evidence>
<comment type="caution">
    <text evidence="2">The sequence shown here is derived from an EMBL/GenBank/DDBJ whole genome shotgun (WGS) entry which is preliminary data.</text>
</comment>
<name>A0A2M8M4M7_9ACTN</name>
<dbReference type="EMBL" id="PGGW01000018">
    <property type="protein sequence ID" value="PJE99156.1"/>
    <property type="molecule type" value="Genomic_DNA"/>
</dbReference>
<evidence type="ECO:0000313" key="2">
    <source>
        <dbReference type="EMBL" id="PJE99156.1"/>
    </source>
</evidence>
<protein>
    <submittedName>
        <fullName evidence="2">Uncharacterized protein</fullName>
    </submittedName>
</protein>